<proteinExistence type="predicted"/>
<evidence type="ECO:0000313" key="2">
    <source>
        <dbReference type="Proteomes" id="UP001060085"/>
    </source>
</evidence>
<accession>A0ACB9ZTI6</accession>
<gene>
    <name evidence="1" type="ORF">M9H77_36905</name>
</gene>
<organism evidence="1 2">
    <name type="scientific">Catharanthus roseus</name>
    <name type="common">Madagascar periwinkle</name>
    <name type="synonym">Vinca rosea</name>
    <dbReference type="NCBI Taxonomy" id="4058"/>
    <lineage>
        <taxon>Eukaryota</taxon>
        <taxon>Viridiplantae</taxon>
        <taxon>Streptophyta</taxon>
        <taxon>Embryophyta</taxon>
        <taxon>Tracheophyta</taxon>
        <taxon>Spermatophyta</taxon>
        <taxon>Magnoliopsida</taxon>
        <taxon>eudicotyledons</taxon>
        <taxon>Gunneridae</taxon>
        <taxon>Pentapetalae</taxon>
        <taxon>asterids</taxon>
        <taxon>lamiids</taxon>
        <taxon>Gentianales</taxon>
        <taxon>Apocynaceae</taxon>
        <taxon>Rauvolfioideae</taxon>
        <taxon>Vinceae</taxon>
        <taxon>Catharanthinae</taxon>
        <taxon>Catharanthus</taxon>
    </lineage>
</organism>
<protein>
    <submittedName>
        <fullName evidence="1">Uncharacterized protein</fullName>
    </submittedName>
</protein>
<keyword evidence="2" id="KW-1185">Reference proteome</keyword>
<evidence type="ECO:0000313" key="1">
    <source>
        <dbReference type="EMBL" id="KAI5650900.1"/>
    </source>
</evidence>
<comment type="caution">
    <text evidence="1">The sequence shown here is derived from an EMBL/GenBank/DDBJ whole genome shotgun (WGS) entry which is preliminary data.</text>
</comment>
<name>A0ACB9ZTI6_CATRO</name>
<dbReference type="EMBL" id="CM044708">
    <property type="protein sequence ID" value="KAI5650900.1"/>
    <property type="molecule type" value="Genomic_DNA"/>
</dbReference>
<dbReference type="Proteomes" id="UP001060085">
    <property type="component" value="Linkage Group LG08"/>
</dbReference>
<reference evidence="2" key="1">
    <citation type="journal article" date="2023" name="Nat. Plants">
        <title>Single-cell RNA sequencing provides a high-resolution roadmap for understanding the multicellular compartmentation of specialized metabolism.</title>
        <authorList>
            <person name="Sun S."/>
            <person name="Shen X."/>
            <person name="Li Y."/>
            <person name="Li Y."/>
            <person name="Wang S."/>
            <person name="Li R."/>
            <person name="Zhang H."/>
            <person name="Shen G."/>
            <person name="Guo B."/>
            <person name="Wei J."/>
            <person name="Xu J."/>
            <person name="St-Pierre B."/>
            <person name="Chen S."/>
            <person name="Sun C."/>
        </authorList>
    </citation>
    <scope>NUCLEOTIDE SEQUENCE [LARGE SCALE GENOMIC DNA]</scope>
</reference>
<sequence length="876" mass="99028">MGAQEKSPSANNSMQRVKVYRLNDDGKWDDQGTGHVTVDYLERSEELGLFVIDEEDNETLLLHRISSDDIYRKQEDTIISWRDPEYATELALSFQETTGCSYIWDNICNVQRNMHFNTLNNETFHNVNSELRELPPVELSTLPLILKIIAESGIADQLRVTDLILHDQDFVPKLMELFRICEDLENVDGLHMIFKIVRGIILLNSPQIFEKIFGDEHIMDIIGCLEYDPDVSHVHHRDFLKEHVVFKEAIPIKDPIVLSKIHQTYRLGYLKDVILPRVLDDGTIANLNTIIHTNNAVVVSLLKDDSTFIQELFARLKSSSTSAESKKNLVLFLHEFCTLSKSLQMVQQLRLYRDLVNEGMFDIIADILQCQDKKLVLTGTDILILFLNQDPNLLRAYVTRPEGIPLFGLLVKGMLTDFEDDMHCQFLEILRNLMDSYASSASGSQKETIVEIFYERHLGQLIDVITSSCPPQTAAQTVSKSARSDGGTQYLSSVKPEILLNICDLLCFCVLHHPYRIKCNFLLNNVIEKVLFLTRRREKYLVVAAVRFIRTLISRNDEHLMNHIVKNNILKPIVDAFVANGNRYNLLNSAVLELFEYIRKENLKILLKYLVDTFWEQLVKFDGLSSIRSLRVKYEQALDSTGLRNHVSTSDPRKRIDERALEKEEEDYFNEDSDEEDSASASLPNTNRVQSQPVLPNGSASSYPSTRPGGLVDYDDDEDDEDYKPPPRKQSDNSGQDGGVIEAFRLKRKSSSKEEPEPKRLQRSARSAKPNEGVFAALCSTLSQAVLPSKKAAGGVTEAPRSDTNRKPDVSSPEEKGLRGQSDVDGKVDDHSEKEAGSSPKVSDELHDSPKNGASGDDRSLVPPQKSSPEMAVNGS</sequence>